<reference evidence="2 3" key="1">
    <citation type="submission" date="2018-11" db="EMBL/GenBank/DDBJ databases">
        <authorList>
            <person name="Li F."/>
        </authorList>
    </citation>
    <scope>NUCLEOTIDE SEQUENCE [LARGE SCALE GENOMIC DNA]</scope>
    <source>
        <strain evidence="2 3">Gsoil 818</strain>
    </source>
</reference>
<evidence type="ECO:0000313" key="3">
    <source>
        <dbReference type="Proteomes" id="UP000279994"/>
    </source>
</evidence>
<dbReference type="AlphaFoldDB" id="A0A3N0GX40"/>
<dbReference type="EMBL" id="RJSF01000005">
    <property type="protein sequence ID" value="RNM17045.1"/>
    <property type="molecule type" value="Genomic_DNA"/>
</dbReference>
<dbReference type="Proteomes" id="UP000279994">
    <property type="component" value="Unassembled WGS sequence"/>
</dbReference>
<feature type="region of interest" description="Disordered" evidence="1">
    <location>
        <begin position="1"/>
        <end position="42"/>
    </location>
</feature>
<evidence type="ECO:0000313" key="2">
    <source>
        <dbReference type="EMBL" id="RNM17045.1"/>
    </source>
</evidence>
<gene>
    <name evidence="2" type="ORF">EFL26_02855</name>
</gene>
<sequence length="111" mass="12233">MSPADPQFRTPHARRAATRPRAGLPRERNDDVPATDPSDVAQRVIAGEPTLIEQARDTLMPFHGVDSDRAGVRQPALTRGSEAQLRNADPGHAHSVRRRLIAHRQASPRSH</sequence>
<name>A0A3N0GX40_9ACTN</name>
<proteinExistence type="predicted"/>
<organism evidence="2 3">
    <name type="scientific">Nocardioides pocheonensis</name>
    <dbReference type="NCBI Taxonomy" id="661485"/>
    <lineage>
        <taxon>Bacteria</taxon>
        <taxon>Bacillati</taxon>
        <taxon>Actinomycetota</taxon>
        <taxon>Actinomycetes</taxon>
        <taxon>Propionibacteriales</taxon>
        <taxon>Nocardioidaceae</taxon>
        <taxon>Nocardioides</taxon>
    </lineage>
</organism>
<accession>A0A3N0GX40</accession>
<keyword evidence="3" id="KW-1185">Reference proteome</keyword>
<feature type="region of interest" description="Disordered" evidence="1">
    <location>
        <begin position="80"/>
        <end position="111"/>
    </location>
</feature>
<protein>
    <submittedName>
        <fullName evidence="2">Uncharacterized protein</fullName>
    </submittedName>
</protein>
<comment type="caution">
    <text evidence="2">The sequence shown here is derived from an EMBL/GenBank/DDBJ whole genome shotgun (WGS) entry which is preliminary data.</text>
</comment>
<evidence type="ECO:0000256" key="1">
    <source>
        <dbReference type="SAM" id="MobiDB-lite"/>
    </source>
</evidence>